<protein>
    <recommendedName>
        <fullName evidence="1">Agenet domain-containing protein</fullName>
    </recommendedName>
</protein>
<dbReference type="CDD" id="cd20405">
    <property type="entry name" value="Tudor_Agenet_AtDUF_rpt1_3"/>
    <property type="match status" value="2"/>
</dbReference>
<feature type="domain" description="Agenet" evidence="1">
    <location>
        <begin position="73"/>
        <end position="132"/>
    </location>
</feature>
<dbReference type="PANTHER" id="PTHR31917">
    <property type="entry name" value="AGENET DOMAIN-CONTAINING PROTEIN-RELATED"/>
    <property type="match status" value="1"/>
</dbReference>
<dbReference type="EMBL" id="KZ451982">
    <property type="protein sequence ID" value="PKA54688.1"/>
    <property type="molecule type" value="Genomic_DNA"/>
</dbReference>
<gene>
    <name evidence="2" type="ORF">AXF42_Ash000523</name>
</gene>
<sequence>MDFKTGDEVEVSSVEEGFRGSWYAAKVVRSMPRLSRYTVSYDTIVEEKDESQNLRETVDAVYVRPRPPESRAGAFTLKQHVDAFYNDGWWAGIVCGEIGSGGKKKYRVSFPATGEVMEFIPSELRVHLDWVNKEWVTPKSQKVLGTAFGNGTPVEVSSDEEGFLGAWFSATVIKSVDDKFLVEYKDLTTEDGTEFLKEVIDRLHIRPAPPASPESWKFRFLEEIDAYCNDGWWVGVISKVLSDSRYIVYFKTWMQEIEFSHENLRPHHDWINGRWMQASQALGF</sequence>
<dbReference type="InterPro" id="IPR008395">
    <property type="entry name" value="Agenet-like_dom"/>
</dbReference>
<feature type="domain" description="Agenet" evidence="1">
    <location>
        <begin position="1"/>
        <end position="71"/>
    </location>
</feature>
<keyword evidence="3" id="KW-1185">Reference proteome</keyword>
<feature type="domain" description="Agenet" evidence="1">
    <location>
        <begin position="146"/>
        <end position="213"/>
    </location>
</feature>
<dbReference type="InterPro" id="IPR014002">
    <property type="entry name" value="Agenet_dom_plant"/>
</dbReference>
<dbReference type="CDD" id="cd20406">
    <property type="entry name" value="Tudor_Agenet_AtDUF_rpt2_4"/>
    <property type="match status" value="2"/>
</dbReference>
<dbReference type="SMART" id="SM00743">
    <property type="entry name" value="Agenet"/>
    <property type="match status" value="4"/>
</dbReference>
<organism evidence="2 3">
    <name type="scientific">Apostasia shenzhenica</name>
    <dbReference type="NCBI Taxonomy" id="1088818"/>
    <lineage>
        <taxon>Eukaryota</taxon>
        <taxon>Viridiplantae</taxon>
        <taxon>Streptophyta</taxon>
        <taxon>Embryophyta</taxon>
        <taxon>Tracheophyta</taxon>
        <taxon>Spermatophyta</taxon>
        <taxon>Magnoliopsida</taxon>
        <taxon>Liliopsida</taxon>
        <taxon>Asparagales</taxon>
        <taxon>Orchidaceae</taxon>
        <taxon>Apostasioideae</taxon>
        <taxon>Apostasia</taxon>
    </lineage>
</organism>
<evidence type="ECO:0000313" key="3">
    <source>
        <dbReference type="Proteomes" id="UP000236161"/>
    </source>
</evidence>
<dbReference type="Proteomes" id="UP000236161">
    <property type="component" value="Unassembled WGS sequence"/>
</dbReference>
<proteinExistence type="predicted"/>
<evidence type="ECO:0000313" key="2">
    <source>
        <dbReference type="EMBL" id="PKA54688.1"/>
    </source>
</evidence>
<feature type="domain" description="Agenet" evidence="1">
    <location>
        <begin position="216"/>
        <end position="272"/>
    </location>
</feature>
<accession>A0A2I0AGM7</accession>
<dbReference type="AlphaFoldDB" id="A0A2I0AGM7"/>
<dbReference type="Pfam" id="PF05641">
    <property type="entry name" value="Agenet"/>
    <property type="match status" value="2"/>
</dbReference>
<name>A0A2I0AGM7_9ASPA</name>
<dbReference type="Gene3D" id="2.30.30.140">
    <property type="match status" value="2"/>
</dbReference>
<dbReference type="STRING" id="1088818.A0A2I0AGM7"/>
<evidence type="ECO:0000259" key="1">
    <source>
        <dbReference type="SMART" id="SM00743"/>
    </source>
</evidence>
<dbReference type="PANTHER" id="PTHR31917:SF147">
    <property type="entry name" value="AGENET DOMAIN-CONTAINING PROTEIN"/>
    <property type="match status" value="1"/>
</dbReference>
<dbReference type="OrthoDB" id="2020707at2759"/>
<reference evidence="2 3" key="1">
    <citation type="journal article" date="2017" name="Nature">
        <title>The Apostasia genome and the evolution of orchids.</title>
        <authorList>
            <person name="Zhang G.Q."/>
            <person name="Liu K.W."/>
            <person name="Li Z."/>
            <person name="Lohaus R."/>
            <person name="Hsiao Y.Y."/>
            <person name="Niu S.C."/>
            <person name="Wang J.Y."/>
            <person name="Lin Y.C."/>
            <person name="Xu Q."/>
            <person name="Chen L.J."/>
            <person name="Yoshida K."/>
            <person name="Fujiwara S."/>
            <person name="Wang Z.W."/>
            <person name="Zhang Y.Q."/>
            <person name="Mitsuda N."/>
            <person name="Wang M."/>
            <person name="Liu G.H."/>
            <person name="Pecoraro L."/>
            <person name="Huang H.X."/>
            <person name="Xiao X.J."/>
            <person name="Lin M."/>
            <person name="Wu X.Y."/>
            <person name="Wu W.L."/>
            <person name="Chen Y.Y."/>
            <person name="Chang S.B."/>
            <person name="Sakamoto S."/>
            <person name="Ohme-Takagi M."/>
            <person name="Yagi M."/>
            <person name="Zeng S.J."/>
            <person name="Shen C.Y."/>
            <person name="Yeh C.M."/>
            <person name="Luo Y.B."/>
            <person name="Tsai W.C."/>
            <person name="Van de Peer Y."/>
            <person name="Liu Z.J."/>
        </authorList>
    </citation>
    <scope>NUCLEOTIDE SEQUENCE [LARGE SCALE GENOMIC DNA]</scope>
    <source>
        <strain evidence="3">cv. Shenzhen</strain>
        <tissue evidence="2">Stem</tissue>
    </source>
</reference>